<feature type="compositionally biased region" description="Pro residues" evidence="5">
    <location>
        <begin position="119"/>
        <end position="132"/>
    </location>
</feature>
<dbReference type="GeneID" id="103703662"/>
<feature type="compositionally biased region" description="Low complexity" evidence="5">
    <location>
        <begin position="14"/>
        <end position="26"/>
    </location>
</feature>
<gene>
    <name evidence="7" type="primary">LOC103703662</name>
</gene>
<organism evidence="6 7">
    <name type="scientific">Phoenix dactylifera</name>
    <name type="common">Date palm</name>
    <dbReference type="NCBI Taxonomy" id="42345"/>
    <lineage>
        <taxon>Eukaryota</taxon>
        <taxon>Viridiplantae</taxon>
        <taxon>Streptophyta</taxon>
        <taxon>Embryophyta</taxon>
        <taxon>Tracheophyta</taxon>
        <taxon>Spermatophyta</taxon>
        <taxon>Magnoliopsida</taxon>
        <taxon>Liliopsida</taxon>
        <taxon>Arecaceae</taxon>
        <taxon>Coryphoideae</taxon>
        <taxon>Phoeniceae</taxon>
        <taxon>Phoenix</taxon>
    </lineage>
</organism>
<dbReference type="Proteomes" id="UP000228380">
    <property type="component" value="Chromosome 1"/>
</dbReference>
<sequence>MALHLRLRPKTLAPLPSLGRFSSSSSSPPPPPPPPADSDSNGGGGGGDNEDSPPPPSPPYSSLFSDIKERLKSPPTPPRRIPTDPPPPPPLSSPKPGPAASLEEIRKHLAGFRLRSGGGPPPPSGERPPSSPPTISFQELFKNNVLNKTDGGGAGEWGPSEKGARVSFDSIRESLRQFRASPRDQTGPRGFDFKAFQDSLRSPAGEAEKGPSLIGGRETLPESIFGKELREKKGEGDRESKALKTEFVKMYSYDELGEKLRKLRPEEATKGDKDWFSLSELNERLAKLRELEEKETESRMGGVSFRDLRESLVRLKEADATKKANMQRLSTLINLGGQVTPTFKLKPPQEHLLERYFHPDHMSSAEKLKLELKRVRDEFKLSESDCGSARVQVAQLTTKIKHLSAVLHKKDKHSRKGLQEMVQRRKKYLKYLRRTDWDSYRMVLSRLGLRDVPEYKAPEYKS</sequence>
<dbReference type="GO" id="GO:1990904">
    <property type="term" value="C:ribonucleoprotein complex"/>
    <property type="evidence" value="ECO:0007669"/>
    <property type="project" value="UniProtKB-KW"/>
</dbReference>
<evidence type="ECO:0000313" key="6">
    <source>
        <dbReference type="Proteomes" id="UP000228380"/>
    </source>
</evidence>
<evidence type="ECO:0000256" key="4">
    <source>
        <dbReference type="ARBA" id="ARBA00035250"/>
    </source>
</evidence>
<dbReference type="KEGG" id="pda:103703662"/>
<proteinExistence type="inferred from homology"/>
<evidence type="ECO:0000256" key="3">
    <source>
        <dbReference type="ARBA" id="ARBA00023274"/>
    </source>
</evidence>
<dbReference type="PANTHER" id="PTHR47546:SF3">
    <property type="entry name" value="30S RIBOSOMAL PROTEIN S15, CHLOROPLASTIC"/>
    <property type="match status" value="1"/>
</dbReference>
<comment type="similarity">
    <text evidence="1">Belongs to the universal ribosomal protein uS15 family.</text>
</comment>
<dbReference type="InterPro" id="IPR000589">
    <property type="entry name" value="Ribosomal_uS15"/>
</dbReference>
<evidence type="ECO:0000256" key="1">
    <source>
        <dbReference type="ARBA" id="ARBA00008434"/>
    </source>
</evidence>
<reference evidence="7" key="2">
    <citation type="submission" date="2025-08" db="UniProtKB">
        <authorList>
            <consortium name="RefSeq"/>
        </authorList>
    </citation>
    <scope>IDENTIFICATION</scope>
    <source>
        <tissue evidence="7">Young leaves</tissue>
    </source>
</reference>
<feature type="region of interest" description="Disordered" evidence="5">
    <location>
        <begin position="1"/>
        <end position="164"/>
    </location>
</feature>
<dbReference type="GO" id="GO:0005840">
    <property type="term" value="C:ribosome"/>
    <property type="evidence" value="ECO:0007669"/>
    <property type="project" value="UniProtKB-KW"/>
</dbReference>
<dbReference type="OrthoDB" id="441444at2759"/>
<accession>A0A8B7BT82</accession>
<feature type="region of interest" description="Disordered" evidence="5">
    <location>
        <begin position="201"/>
        <end position="221"/>
    </location>
</feature>
<dbReference type="SUPFAM" id="SSF47060">
    <property type="entry name" value="S15/NS1 RNA-binding domain"/>
    <property type="match status" value="1"/>
</dbReference>
<name>A0A8B7BT82_PHODC</name>
<evidence type="ECO:0000256" key="5">
    <source>
        <dbReference type="SAM" id="MobiDB-lite"/>
    </source>
</evidence>
<reference evidence="6" key="1">
    <citation type="journal article" date="2019" name="Nat. Commun.">
        <title>Genome-wide association mapping of date palm fruit traits.</title>
        <authorList>
            <person name="Hazzouri K.M."/>
            <person name="Gros-Balthazard M."/>
            <person name="Flowers J.M."/>
            <person name="Copetti D."/>
            <person name="Lemansour A."/>
            <person name="Lebrun M."/>
            <person name="Masmoudi K."/>
            <person name="Ferrand S."/>
            <person name="Dhar M.I."/>
            <person name="Fresquez Z.A."/>
            <person name="Rosas U."/>
            <person name="Zhang J."/>
            <person name="Talag J."/>
            <person name="Lee S."/>
            <person name="Kudrna D."/>
            <person name="Powell R.F."/>
            <person name="Leitch I.J."/>
            <person name="Krueger R.R."/>
            <person name="Wing R.A."/>
            <person name="Amiri K.M.A."/>
            <person name="Purugganan M.D."/>
        </authorList>
    </citation>
    <scope>NUCLEOTIDE SEQUENCE [LARGE SCALE GENOMIC DNA]</scope>
    <source>
        <strain evidence="6">cv. Khalas</strain>
    </source>
</reference>
<dbReference type="NCBIfam" id="TIGR00952">
    <property type="entry name" value="S15_bact"/>
    <property type="match status" value="1"/>
</dbReference>
<dbReference type="GO" id="GO:0005737">
    <property type="term" value="C:cytoplasm"/>
    <property type="evidence" value="ECO:0007669"/>
    <property type="project" value="UniProtKB-ARBA"/>
</dbReference>
<protein>
    <recommendedName>
        <fullName evidence="4">Small ribosomal subunit protein uS15c</fullName>
    </recommendedName>
</protein>
<dbReference type="RefSeq" id="XP_008784807.2">
    <property type="nucleotide sequence ID" value="XM_008786585.4"/>
</dbReference>
<dbReference type="InterPro" id="IPR009068">
    <property type="entry name" value="uS15_NS1_RNA-bd_sf"/>
</dbReference>
<feature type="compositionally biased region" description="Pro residues" evidence="5">
    <location>
        <begin position="27"/>
        <end position="36"/>
    </location>
</feature>
<dbReference type="CDD" id="cd00353">
    <property type="entry name" value="Ribosomal_S15p_S13e"/>
    <property type="match status" value="1"/>
</dbReference>
<dbReference type="HAMAP" id="MF_01343_B">
    <property type="entry name" value="Ribosomal_uS15_B"/>
    <property type="match status" value="1"/>
</dbReference>
<dbReference type="PANTHER" id="PTHR47546">
    <property type="entry name" value="S15/NS1, RNA-BINDING PROTEIN"/>
    <property type="match status" value="1"/>
</dbReference>
<keyword evidence="3" id="KW-0687">Ribonucleoprotein</keyword>
<dbReference type="Pfam" id="PF00312">
    <property type="entry name" value="Ribosomal_S15"/>
    <property type="match status" value="1"/>
</dbReference>
<dbReference type="Gene3D" id="1.10.287.10">
    <property type="entry name" value="S15/NS1, RNA-binding"/>
    <property type="match status" value="1"/>
</dbReference>
<feature type="compositionally biased region" description="Pro residues" evidence="5">
    <location>
        <begin position="74"/>
        <end position="97"/>
    </location>
</feature>
<keyword evidence="6" id="KW-1185">Reference proteome</keyword>
<keyword evidence="2" id="KW-0689">Ribosomal protein</keyword>
<dbReference type="GO" id="GO:0006412">
    <property type="term" value="P:translation"/>
    <property type="evidence" value="ECO:0007669"/>
    <property type="project" value="InterPro"/>
</dbReference>
<evidence type="ECO:0000256" key="2">
    <source>
        <dbReference type="ARBA" id="ARBA00022980"/>
    </source>
</evidence>
<dbReference type="InterPro" id="IPR005290">
    <property type="entry name" value="Ribosomal_uS15_bac-type"/>
</dbReference>
<dbReference type="GO" id="GO:0003735">
    <property type="term" value="F:structural constituent of ribosome"/>
    <property type="evidence" value="ECO:0007669"/>
    <property type="project" value="InterPro"/>
</dbReference>
<evidence type="ECO:0000313" key="7">
    <source>
        <dbReference type="RefSeq" id="XP_008784807.2"/>
    </source>
</evidence>
<dbReference type="SMART" id="SM01387">
    <property type="entry name" value="Ribosomal_S15"/>
    <property type="match status" value="1"/>
</dbReference>
<dbReference type="AlphaFoldDB" id="A0A8B7BT82"/>